<proteinExistence type="predicted"/>
<gene>
    <name evidence="2" type="ORF">COA07_17160</name>
</gene>
<name>A0A2A4I571_9SPHN</name>
<sequence length="250" mass="27944">MQEMNEVSLARRWQFLPHPIAALYQSTFLIRRALFKKLKPIAQEMGGDILDFGCGSKPYRSLFSACTSYIGVDIAVSGHDHADSNVDIYYDGHKLPFDDGAFDAIVAFEVFEHVFNIDELLQELKRVLRPGGRILLTLPFAWGEHEAPYDFARYTSFGIRSVIERNGMVVHSIEKTNASVEAIQQLWLAYIDLRLLRPFGLFGKVVRVPIAAVMNLAAIVLGRILPEDGTFYSNLVIQADRPLDAAAAAA</sequence>
<dbReference type="SUPFAM" id="SSF53335">
    <property type="entry name" value="S-adenosyl-L-methionine-dependent methyltransferases"/>
    <property type="match status" value="1"/>
</dbReference>
<dbReference type="GO" id="GO:0032259">
    <property type="term" value="P:methylation"/>
    <property type="evidence" value="ECO:0007669"/>
    <property type="project" value="UniProtKB-KW"/>
</dbReference>
<organism evidence="2 3">
    <name type="scientific">Sphingomonas adhaesiva</name>
    <dbReference type="NCBI Taxonomy" id="28212"/>
    <lineage>
        <taxon>Bacteria</taxon>
        <taxon>Pseudomonadati</taxon>
        <taxon>Pseudomonadota</taxon>
        <taxon>Alphaproteobacteria</taxon>
        <taxon>Sphingomonadales</taxon>
        <taxon>Sphingomonadaceae</taxon>
        <taxon>Sphingomonas</taxon>
    </lineage>
</organism>
<dbReference type="InterPro" id="IPR013216">
    <property type="entry name" value="Methyltransf_11"/>
</dbReference>
<dbReference type="Pfam" id="PF08241">
    <property type="entry name" value="Methyltransf_11"/>
    <property type="match status" value="1"/>
</dbReference>
<comment type="caution">
    <text evidence="2">The sequence shown here is derived from an EMBL/GenBank/DDBJ whole genome shotgun (WGS) entry which is preliminary data.</text>
</comment>
<dbReference type="EMBL" id="NWVC01000018">
    <property type="protein sequence ID" value="PCG12960.1"/>
    <property type="molecule type" value="Genomic_DNA"/>
</dbReference>
<feature type="domain" description="Methyltransferase type 11" evidence="1">
    <location>
        <begin position="50"/>
        <end position="135"/>
    </location>
</feature>
<dbReference type="InterPro" id="IPR050508">
    <property type="entry name" value="Methyltransf_Superfamily"/>
</dbReference>
<reference evidence="2 3" key="1">
    <citation type="submission" date="2017-09" db="EMBL/GenBank/DDBJ databases">
        <title>Sphingomonas adhaesiva DSM 7418, whole genome shotgun sequence.</title>
        <authorList>
            <person name="Feng G."/>
            <person name="Zhu H."/>
        </authorList>
    </citation>
    <scope>NUCLEOTIDE SEQUENCE [LARGE SCALE GENOMIC DNA]</scope>
    <source>
        <strain evidence="2 3">DSM 7418</strain>
    </source>
</reference>
<dbReference type="PANTHER" id="PTHR42912">
    <property type="entry name" value="METHYLTRANSFERASE"/>
    <property type="match status" value="1"/>
</dbReference>
<keyword evidence="2" id="KW-0489">Methyltransferase</keyword>
<dbReference type="InterPro" id="IPR029063">
    <property type="entry name" value="SAM-dependent_MTases_sf"/>
</dbReference>
<dbReference type="Proteomes" id="UP000218323">
    <property type="component" value="Unassembled WGS sequence"/>
</dbReference>
<evidence type="ECO:0000259" key="1">
    <source>
        <dbReference type="Pfam" id="PF08241"/>
    </source>
</evidence>
<keyword evidence="2" id="KW-0808">Transferase</keyword>
<keyword evidence="3" id="KW-1185">Reference proteome</keyword>
<dbReference type="AlphaFoldDB" id="A0A2A4I571"/>
<dbReference type="GO" id="GO:0008168">
    <property type="term" value="F:methyltransferase activity"/>
    <property type="evidence" value="ECO:0007669"/>
    <property type="project" value="UniProtKB-KW"/>
</dbReference>
<evidence type="ECO:0000313" key="3">
    <source>
        <dbReference type="Proteomes" id="UP000218323"/>
    </source>
</evidence>
<accession>A0A2A4I571</accession>
<dbReference type="CDD" id="cd02440">
    <property type="entry name" value="AdoMet_MTases"/>
    <property type="match status" value="1"/>
</dbReference>
<dbReference type="Gene3D" id="3.40.50.150">
    <property type="entry name" value="Vaccinia Virus protein VP39"/>
    <property type="match status" value="1"/>
</dbReference>
<evidence type="ECO:0000313" key="2">
    <source>
        <dbReference type="EMBL" id="PCG12960.1"/>
    </source>
</evidence>
<protein>
    <submittedName>
        <fullName evidence="2">SAM-dependent methyltransferase</fullName>
    </submittedName>
</protein>
<dbReference type="PANTHER" id="PTHR42912:SF93">
    <property type="entry name" value="N6-ADENOSINE-METHYLTRANSFERASE TMT1A"/>
    <property type="match status" value="1"/>
</dbReference>
<dbReference type="RefSeq" id="WP_083956891.1">
    <property type="nucleotide sequence ID" value="NZ_NWVC01000018.1"/>
</dbReference>